<protein>
    <submittedName>
        <fullName evidence="1">Histidine phosphatase family protein</fullName>
    </submittedName>
</protein>
<accession>A0A934KY58</accession>
<organism evidence="1 2">
    <name type="scientific">Gelidibacter salicanalis</name>
    <dbReference type="NCBI Taxonomy" id="291193"/>
    <lineage>
        <taxon>Bacteria</taxon>
        <taxon>Pseudomonadati</taxon>
        <taxon>Bacteroidota</taxon>
        <taxon>Flavobacteriia</taxon>
        <taxon>Flavobacteriales</taxon>
        <taxon>Flavobacteriaceae</taxon>
        <taxon>Gelidibacter</taxon>
    </lineage>
</organism>
<dbReference type="EMBL" id="JAEHJZ010000029">
    <property type="protein sequence ID" value="MBJ7881455.1"/>
    <property type="molecule type" value="Genomic_DNA"/>
</dbReference>
<dbReference type="Proteomes" id="UP000662373">
    <property type="component" value="Unassembled WGS sequence"/>
</dbReference>
<dbReference type="CDD" id="cd07067">
    <property type="entry name" value="HP_PGM_like"/>
    <property type="match status" value="1"/>
</dbReference>
<evidence type="ECO:0000313" key="2">
    <source>
        <dbReference type="Proteomes" id="UP000662373"/>
    </source>
</evidence>
<dbReference type="AlphaFoldDB" id="A0A934KY58"/>
<dbReference type="InterPro" id="IPR029033">
    <property type="entry name" value="His_PPase_superfam"/>
</dbReference>
<gene>
    <name evidence="1" type="ORF">JEM65_12445</name>
</gene>
<reference evidence="1 2" key="1">
    <citation type="submission" date="2020-09" db="EMBL/GenBank/DDBJ databases">
        <title>Draft genome of Gelidibacter salicanalis PAMC21136.</title>
        <authorList>
            <person name="Park H."/>
        </authorList>
    </citation>
    <scope>NUCLEOTIDE SEQUENCE [LARGE SCALE GENOMIC DNA]</scope>
    <source>
        <strain evidence="1 2">PAMC21136</strain>
    </source>
</reference>
<dbReference type="Pfam" id="PF00300">
    <property type="entry name" value="His_Phos_1"/>
    <property type="match status" value="1"/>
</dbReference>
<name>A0A934KY58_9FLAO</name>
<dbReference type="SUPFAM" id="SSF53254">
    <property type="entry name" value="Phosphoglycerate mutase-like"/>
    <property type="match status" value="1"/>
</dbReference>
<keyword evidence="2" id="KW-1185">Reference proteome</keyword>
<dbReference type="RefSeq" id="WP_199599987.1">
    <property type="nucleotide sequence ID" value="NZ_JAEHJZ010000029.1"/>
</dbReference>
<dbReference type="Gene3D" id="3.40.50.1240">
    <property type="entry name" value="Phosphoglycerate mutase-like"/>
    <property type="match status" value="1"/>
</dbReference>
<evidence type="ECO:0000313" key="1">
    <source>
        <dbReference type="EMBL" id="MBJ7881455.1"/>
    </source>
</evidence>
<sequence>MVRNLFVLCVAIFSLNCTSQEKSTSEITTYYFIRHAEKDRTDPSEQDAHLTEKGHKRAQQWNSILEHITFDAVYATDYYRTKETGQPIADKNNVAITSYTTENYFDDVFKSATKGKTVLIVGHSNTTPEFVNAVLGEKKHEHIDDANNGNLYIVTLINGKTADILLTIN</sequence>
<dbReference type="InterPro" id="IPR013078">
    <property type="entry name" value="His_Pase_superF_clade-1"/>
</dbReference>
<comment type="caution">
    <text evidence="1">The sequence shown here is derived from an EMBL/GenBank/DDBJ whole genome shotgun (WGS) entry which is preliminary data.</text>
</comment>
<proteinExistence type="predicted"/>